<sequence>MTSKSNVLLMVWFRSFMRGCCHRSRFLHLTTVENDYFHLKIAFILFQILTNALPIVWSTPPTPSWPTQMGVRPHNRIERKSVGVVRMFGEGCASSGVILVIGQRLQIT</sequence>
<keyword evidence="2" id="KW-1185">Reference proteome</keyword>
<organism evidence="1 2">
    <name type="scientific">Araneus ventricosus</name>
    <name type="common">Orbweaver spider</name>
    <name type="synonym">Epeira ventricosa</name>
    <dbReference type="NCBI Taxonomy" id="182803"/>
    <lineage>
        <taxon>Eukaryota</taxon>
        <taxon>Metazoa</taxon>
        <taxon>Ecdysozoa</taxon>
        <taxon>Arthropoda</taxon>
        <taxon>Chelicerata</taxon>
        <taxon>Arachnida</taxon>
        <taxon>Araneae</taxon>
        <taxon>Araneomorphae</taxon>
        <taxon>Entelegynae</taxon>
        <taxon>Araneoidea</taxon>
        <taxon>Araneidae</taxon>
        <taxon>Araneus</taxon>
    </lineage>
</organism>
<accession>A0A4Y2VJS0</accession>
<gene>
    <name evidence="1" type="ORF">AVEN_145172_1</name>
</gene>
<proteinExistence type="predicted"/>
<dbReference type="AlphaFoldDB" id="A0A4Y2VJS0"/>
<comment type="caution">
    <text evidence="1">The sequence shown here is derived from an EMBL/GenBank/DDBJ whole genome shotgun (WGS) entry which is preliminary data.</text>
</comment>
<protein>
    <submittedName>
        <fullName evidence="1">Uncharacterized protein</fullName>
    </submittedName>
</protein>
<name>A0A4Y2VJS0_ARAVE</name>
<dbReference type="EMBL" id="BGPR01048552">
    <property type="protein sequence ID" value="GBO25563.1"/>
    <property type="molecule type" value="Genomic_DNA"/>
</dbReference>
<reference evidence="1 2" key="1">
    <citation type="journal article" date="2019" name="Sci. Rep.">
        <title>Orb-weaving spider Araneus ventricosus genome elucidates the spidroin gene catalogue.</title>
        <authorList>
            <person name="Kono N."/>
            <person name="Nakamura H."/>
            <person name="Ohtoshi R."/>
            <person name="Moran D.A.P."/>
            <person name="Shinohara A."/>
            <person name="Yoshida Y."/>
            <person name="Fujiwara M."/>
            <person name="Mori M."/>
            <person name="Tomita M."/>
            <person name="Arakawa K."/>
        </authorList>
    </citation>
    <scope>NUCLEOTIDE SEQUENCE [LARGE SCALE GENOMIC DNA]</scope>
</reference>
<dbReference type="Proteomes" id="UP000499080">
    <property type="component" value="Unassembled WGS sequence"/>
</dbReference>
<evidence type="ECO:0000313" key="2">
    <source>
        <dbReference type="Proteomes" id="UP000499080"/>
    </source>
</evidence>
<feature type="non-terminal residue" evidence="1">
    <location>
        <position position="108"/>
    </location>
</feature>
<evidence type="ECO:0000313" key="1">
    <source>
        <dbReference type="EMBL" id="GBO25563.1"/>
    </source>
</evidence>